<comment type="caution">
    <text evidence="1">The sequence shown here is derived from an EMBL/GenBank/DDBJ whole genome shotgun (WGS) entry which is preliminary data.</text>
</comment>
<evidence type="ECO:0000313" key="1">
    <source>
        <dbReference type="EMBL" id="RMP09809.1"/>
    </source>
</evidence>
<dbReference type="EMBL" id="RBQE01000190">
    <property type="protein sequence ID" value="RMP09809.1"/>
    <property type="molecule type" value="Genomic_DNA"/>
</dbReference>
<accession>A0A3M4ASG9</accession>
<proteinExistence type="predicted"/>
<gene>
    <name evidence="1" type="ORF">ALQ30_101135</name>
</gene>
<organism evidence="1 2">
    <name type="scientific">Pseudomonas syringae pv. persicae</name>
    <dbReference type="NCBI Taxonomy" id="237306"/>
    <lineage>
        <taxon>Bacteria</taxon>
        <taxon>Pseudomonadati</taxon>
        <taxon>Pseudomonadota</taxon>
        <taxon>Gammaproteobacteria</taxon>
        <taxon>Pseudomonadales</taxon>
        <taxon>Pseudomonadaceae</taxon>
        <taxon>Pseudomonas</taxon>
    </lineage>
</organism>
<dbReference type="Proteomes" id="UP000281604">
    <property type="component" value="Unassembled WGS sequence"/>
</dbReference>
<dbReference type="AlphaFoldDB" id="A0A3M4ASG9"/>
<protein>
    <submittedName>
        <fullName evidence="1">Uncharacterized protein</fullName>
    </submittedName>
</protein>
<name>A0A3M4ASG9_9PSED</name>
<sequence length="58" mass="6796">MLMPITYSDLSYCLDLDQVRDDRVHVLPFVEQDRTEALAQIWLAHLVQLQIAVVRHGY</sequence>
<evidence type="ECO:0000313" key="2">
    <source>
        <dbReference type="Proteomes" id="UP000281604"/>
    </source>
</evidence>
<reference evidence="1 2" key="1">
    <citation type="submission" date="2018-08" db="EMBL/GenBank/DDBJ databases">
        <title>Recombination of ecologically and evolutionarily significant loci maintains genetic cohesion in the Pseudomonas syringae species complex.</title>
        <authorList>
            <person name="Dillon M."/>
            <person name="Thakur S."/>
            <person name="Almeida R.N.D."/>
            <person name="Weir B.S."/>
            <person name="Guttman D.S."/>
        </authorList>
    </citation>
    <scope>NUCLEOTIDE SEQUENCE [LARGE SCALE GENOMIC DNA]</scope>
    <source>
        <strain evidence="1 2">ICMP 3706</strain>
    </source>
</reference>